<name>A2EVY6_TRIV3</name>
<reference evidence="2" key="2">
    <citation type="journal article" date="2007" name="Science">
        <title>Draft genome sequence of the sexually transmitted pathogen Trichomonas vaginalis.</title>
        <authorList>
            <person name="Carlton J.M."/>
            <person name="Hirt R.P."/>
            <person name="Silva J.C."/>
            <person name="Delcher A.L."/>
            <person name="Schatz M."/>
            <person name="Zhao Q."/>
            <person name="Wortman J.R."/>
            <person name="Bidwell S.L."/>
            <person name="Alsmark U.C.M."/>
            <person name="Besteiro S."/>
            <person name="Sicheritz-Ponten T."/>
            <person name="Noel C.J."/>
            <person name="Dacks J.B."/>
            <person name="Foster P.G."/>
            <person name="Simillion C."/>
            <person name="Van de Peer Y."/>
            <person name="Miranda-Saavedra D."/>
            <person name="Barton G.J."/>
            <person name="Westrop G.D."/>
            <person name="Mueller S."/>
            <person name="Dessi D."/>
            <person name="Fiori P.L."/>
            <person name="Ren Q."/>
            <person name="Paulsen I."/>
            <person name="Zhang H."/>
            <person name="Bastida-Corcuera F.D."/>
            <person name="Simoes-Barbosa A."/>
            <person name="Brown M.T."/>
            <person name="Hayes R.D."/>
            <person name="Mukherjee M."/>
            <person name="Okumura C.Y."/>
            <person name="Schneider R."/>
            <person name="Smith A.J."/>
            <person name="Vanacova S."/>
            <person name="Villalvazo M."/>
            <person name="Haas B.J."/>
            <person name="Pertea M."/>
            <person name="Feldblyum T.V."/>
            <person name="Utterback T.R."/>
            <person name="Shu C.L."/>
            <person name="Osoegawa K."/>
            <person name="de Jong P.J."/>
            <person name="Hrdy I."/>
            <person name="Horvathova L."/>
            <person name="Zubacova Z."/>
            <person name="Dolezal P."/>
            <person name="Malik S.B."/>
            <person name="Logsdon J.M. Jr."/>
            <person name="Henze K."/>
            <person name="Gupta A."/>
            <person name="Wang C.C."/>
            <person name="Dunne R.L."/>
            <person name="Upcroft J.A."/>
            <person name="Upcroft P."/>
            <person name="White O."/>
            <person name="Salzberg S.L."/>
            <person name="Tang P."/>
            <person name="Chiu C.-H."/>
            <person name="Lee Y.-S."/>
            <person name="Embley T.M."/>
            <person name="Coombs G.H."/>
            <person name="Mottram J.C."/>
            <person name="Tachezy J."/>
            <person name="Fraser-Liggett C.M."/>
            <person name="Johnson P.J."/>
        </authorList>
    </citation>
    <scope>NUCLEOTIDE SEQUENCE [LARGE SCALE GENOMIC DNA]</scope>
    <source>
        <strain evidence="2">G3</strain>
    </source>
</reference>
<dbReference type="OrthoDB" id="10635967at2759"/>
<dbReference type="GO" id="GO:0003824">
    <property type="term" value="F:catalytic activity"/>
    <property type="evidence" value="ECO:0007669"/>
    <property type="project" value="UniProtKB-ARBA"/>
</dbReference>
<accession>A2EVY6</accession>
<gene>
    <name evidence="2" type="ORF">TVAG_049910</name>
</gene>
<evidence type="ECO:0000313" key="2">
    <source>
        <dbReference type="EMBL" id="EAY03207.1"/>
    </source>
</evidence>
<sequence>MVSSINSENVVVQGSNQVERFVRSVPDMIAAKAIEFLLRPDHGFINDNNEKLNLLEKIETTSIEVRNNPDNQENAVITYSQDFTIFDHNTNEKSRKPFLMIPISLFKEAQKIICNDLKINANGEVVIKVSHGIQAQNISICSEDFIRIMDRNFINGSLRDMRWLKIPNFERTIEWYNIFTDQCKIIVDGDVVLIGKKGIINNMGIIKAKNIVRRSEGNIVDEATNKTGALYPYNVELQEPPGWLHQISRPITASYEALEDIIVDTPNGEIIEYGTDRIAGNDIIYRAIKTSSLQVFTNELHNQLNHHFKCIPIPKSPILKGRLVKLQTQQSIVTNNIILCDTVEFDGDLELKCGKGLSTTVLTTSQSQKLGGVSVGNTETTIQINEEIVVPTVIKVNNLIGRNEGKLKLEGTIGEICHMYLGKKDLIEKAAYKRTKTYIHQESYGFCLPKINMDPILQAIEGVHAADDDLSKITSYVNTARVLVDTATDAVRLTHLETYSNPITTMVSTLLGRYVSSMGFVAQTTDTVIDRTVAVQSRMKVGVLQADNILTHLEGIWDVDEAHIKTAQFEMVAPENTTDSETHTESFSVMFSPAAMVAGCCTPTIGYAGNSANRHEMTHSPAMFRAKKLFLQCNDAVFSGTQVQSKIVEMLVSGNLTVETLKGMFSEHLENKSFQAALGALPSASGAPESLYKNCIDCISEIVGTERFYLEVGNTLYKKGSFVGLRPEGYVMRNPDDEQIIANRIQEDEVHEEYFHHRPMAIFDTIQATLGLMNSIDEFRQTWNHINSQSSVNAEDIEPEEKEEQDKQNEENAEKLLHSKLNSRS</sequence>
<dbReference type="VEuPathDB" id="TrichDB:TVAG_049910"/>
<organism evidence="2 3">
    <name type="scientific">Trichomonas vaginalis (strain ATCC PRA-98 / G3)</name>
    <dbReference type="NCBI Taxonomy" id="412133"/>
    <lineage>
        <taxon>Eukaryota</taxon>
        <taxon>Metamonada</taxon>
        <taxon>Parabasalia</taxon>
        <taxon>Trichomonadida</taxon>
        <taxon>Trichomonadidae</taxon>
        <taxon>Trichomonas</taxon>
    </lineage>
</organism>
<dbReference type="Proteomes" id="UP000001542">
    <property type="component" value="Unassembled WGS sequence"/>
</dbReference>
<dbReference type="KEGG" id="tva:4761049"/>
<dbReference type="EMBL" id="DS113512">
    <property type="protein sequence ID" value="EAY03207.1"/>
    <property type="molecule type" value="Genomic_DNA"/>
</dbReference>
<dbReference type="AlphaFoldDB" id="A2EVY6"/>
<reference evidence="2" key="1">
    <citation type="submission" date="2006-10" db="EMBL/GenBank/DDBJ databases">
        <authorList>
            <person name="Amadeo P."/>
            <person name="Zhao Q."/>
            <person name="Wortman J."/>
            <person name="Fraser-Liggett C."/>
            <person name="Carlton J."/>
        </authorList>
    </citation>
    <scope>NUCLEOTIDE SEQUENCE</scope>
    <source>
        <strain evidence="2">G3</strain>
    </source>
</reference>
<feature type="compositionally biased region" description="Basic and acidic residues" evidence="1">
    <location>
        <begin position="804"/>
        <end position="817"/>
    </location>
</feature>
<evidence type="ECO:0000256" key="1">
    <source>
        <dbReference type="SAM" id="MobiDB-lite"/>
    </source>
</evidence>
<dbReference type="InterPro" id="IPR025157">
    <property type="entry name" value="Hemagglutinin_rpt"/>
</dbReference>
<dbReference type="Pfam" id="PF13332">
    <property type="entry name" value="Fil_haemagg_2"/>
    <property type="match status" value="1"/>
</dbReference>
<feature type="region of interest" description="Disordered" evidence="1">
    <location>
        <begin position="790"/>
        <end position="825"/>
    </location>
</feature>
<dbReference type="VEuPathDB" id="TrichDB:TVAGG3_0548690"/>
<dbReference type="InParanoid" id="A2EVY6"/>
<protein>
    <submittedName>
        <fullName evidence="2">Uncharacterized protein</fullName>
    </submittedName>
</protein>
<keyword evidence="3" id="KW-1185">Reference proteome</keyword>
<proteinExistence type="predicted"/>
<evidence type="ECO:0000313" key="3">
    <source>
        <dbReference type="Proteomes" id="UP000001542"/>
    </source>
</evidence>